<dbReference type="InterPro" id="IPR000602">
    <property type="entry name" value="Glyco_hydro_38_N"/>
</dbReference>
<dbReference type="InterPro" id="IPR041147">
    <property type="entry name" value="GH38_C"/>
</dbReference>
<proteinExistence type="inferred from homology"/>
<reference evidence="6" key="2">
    <citation type="journal article" date="2021" name="PeerJ">
        <title>Extensive microbial diversity within the chicken gut microbiome revealed by metagenomics and culture.</title>
        <authorList>
            <person name="Gilroy R."/>
            <person name="Ravi A."/>
            <person name="Getino M."/>
            <person name="Pursley I."/>
            <person name="Horton D.L."/>
            <person name="Alikhan N.F."/>
            <person name="Baker D."/>
            <person name="Gharbi K."/>
            <person name="Hall N."/>
            <person name="Watson M."/>
            <person name="Adriaenssens E.M."/>
            <person name="Foster-Nyarko E."/>
            <person name="Jarju S."/>
            <person name="Secka A."/>
            <person name="Antonio M."/>
            <person name="Oren A."/>
            <person name="Chaudhuri R.R."/>
            <person name="La Ragione R."/>
            <person name="Hildebrand F."/>
            <person name="Pallen M.J."/>
        </authorList>
    </citation>
    <scope>NUCLEOTIDE SEQUENCE</scope>
    <source>
        <strain evidence="6">CHK199-13235</strain>
    </source>
</reference>
<evidence type="ECO:0000259" key="5">
    <source>
        <dbReference type="SMART" id="SM00872"/>
    </source>
</evidence>
<dbReference type="Gene3D" id="2.70.98.30">
    <property type="entry name" value="Golgi alpha-mannosidase II, domain 4"/>
    <property type="match status" value="1"/>
</dbReference>
<name>A0A9D1FNU1_9FIRM</name>
<sequence length="828" mass="93223">MEPKIFMIGNAHLDPAWLWRWQEGFAEIKATFRSALDRMKEFDGYIFTAAGASYYQWVEENEPAMFEEIRRRVAEGRWVLAGGWWLQPDCNLPCGESFARHGLYGQQYFLSRFGKRALFGYNVDSFGHNGALPQLLTQCGMDSYVMMRPEQHEKALSSDTFLWEGIDGARVLTYRIPMGYGTAVDHSNLDRKREFFQKKLQSERASKMFFYGVGNHGGGPTSALLHRLEDWMKENPSVCYGSPADFFAKVRAGEEPVPVVRGDLQHHAIGCYSAFRQIKRDNCRSESRLLAAERMMTAANVLQGLPYRQEDLRRAWQDVMFNQFHDILGGCSLKKVYEDAREAHGEALRIGSVLLNAALQRLSWHIDTKRGGTFAVSRDFDWNSWEYENGGSPVVLFNLNPWPVTAAVPLSWEITGAADENDQPLPWQNVRADQTCNNGRDDYKAIVQAELPPMGYRTVYLYRHQAIAPKNSGRSLKYSSHYLENDWYRLELDPVSGAIASLWDKEAGREVFSGKGAAAEVIEDFQNDTWAHGAVYLNSTAGYFGSASLSLLERGPVRAVLRAVSHYQSSVLIQDFTLYRDRPGIEVSLRVNWQEPFRILKLAFPVNVSEPAAAYEIPYGSIQKPADGKEEPALGWMDVGNEEYGLSIASEFLGSCSADGNTARFIVVRSAGFADHYGIKDAFTEPMDIGVCETSYTLLPRSGRLRPHLPTRRAAEHRQPPVPVYETYHSGELPLSHSLAHSSAENVQIEVVKQAEDGNGFILRAYETDGKAVRATLSLPFLSAETEADFRPHQIKTLRIDRDGAVSETNILEDFPEPAGNCRHDVVK</sequence>
<evidence type="ECO:0000256" key="1">
    <source>
        <dbReference type="ARBA" id="ARBA00009792"/>
    </source>
</evidence>
<reference evidence="6" key="1">
    <citation type="submission" date="2020-10" db="EMBL/GenBank/DDBJ databases">
        <authorList>
            <person name="Gilroy R."/>
        </authorList>
    </citation>
    <scope>NUCLEOTIDE SEQUENCE</scope>
    <source>
        <strain evidence="6">CHK199-13235</strain>
    </source>
</reference>
<gene>
    <name evidence="6" type="ORF">IAB51_10835</name>
</gene>
<dbReference type="SUPFAM" id="SSF88713">
    <property type="entry name" value="Glycoside hydrolase/deacetylase"/>
    <property type="match status" value="1"/>
</dbReference>
<dbReference type="SUPFAM" id="SSF88688">
    <property type="entry name" value="Families 57/38 glycoside transferase middle domain"/>
    <property type="match status" value="1"/>
</dbReference>
<organism evidence="6 7">
    <name type="scientific">Candidatus Merdivicinus excrementipullorum</name>
    <dbReference type="NCBI Taxonomy" id="2840867"/>
    <lineage>
        <taxon>Bacteria</taxon>
        <taxon>Bacillati</taxon>
        <taxon>Bacillota</taxon>
        <taxon>Clostridia</taxon>
        <taxon>Eubacteriales</taxon>
        <taxon>Oscillospiraceae</taxon>
        <taxon>Oscillospiraceae incertae sedis</taxon>
        <taxon>Candidatus Merdivicinus</taxon>
    </lineage>
</organism>
<keyword evidence="4" id="KW-0326">Glycosidase</keyword>
<dbReference type="Pfam" id="PF01074">
    <property type="entry name" value="Glyco_hydro_38N"/>
    <property type="match status" value="1"/>
</dbReference>
<dbReference type="Pfam" id="PF17677">
    <property type="entry name" value="Glyco_hydro38C2"/>
    <property type="match status" value="1"/>
</dbReference>
<dbReference type="Gene3D" id="3.20.110.10">
    <property type="entry name" value="Glycoside hydrolase 38, N terminal domain"/>
    <property type="match status" value="1"/>
</dbReference>
<dbReference type="Gene3D" id="1.20.1270.50">
    <property type="entry name" value="Glycoside hydrolase family 38, central domain"/>
    <property type="match status" value="1"/>
</dbReference>
<dbReference type="InterPro" id="IPR011682">
    <property type="entry name" value="Glyco_hydro_38_C"/>
</dbReference>
<dbReference type="Proteomes" id="UP000824002">
    <property type="component" value="Unassembled WGS sequence"/>
</dbReference>
<comment type="caution">
    <text evidence="6">The sequence shown here is derived from an EMBL/GenBank/DDBJ whole genome shotgun (WGS) entry which is preliminary data.</text>
</comment>
<dbReference type="Pfam" id="PF09261">
    <property type="entry name" value="Alpha-mann_mid"/>
    <property type="match status" value="1"/>
</dbReference>
<dbReference type="EMBL" id="DVJP01000072">
    <property type="protein sequence ID" value="HIS77281.1"/>
    <property type="molecule type" value="Genomic_DNA"/>
</dbReference>
<dbReference type="InterPro" id="IPR011330">
    <property type="entry name" value="Glyco_hydro/deAcase_b/a-brl"/>
</dbReference>
<dbReference type="GO" id="GO:0006013">
    <property type="term" value="P:mannose metabolic process"/>
    <property type="evidence" value="ECO:0007669"/>
    <property type="project" value="InterPro"/>
</dbReference>
<dbReference type="PANTHER" id="PTHR46017">
    <property type="entry name" value="ALPHA-MANNOSIDASE 2C1"/>
    <property type="match status" value="1"/>
</dbReference>
<dbReference type="Pfam" id="PF07748">
    <property type="entry name" value="Glyco_hydro_38C"/>
    <property type="match status" value="1"/>
</dbReference>
<evidence type="ECO:0000256" key="2">
    <source>
        <dbReference type="ARBA" id="ARBA00022723"/>
    </source>
</evidence>
<dbReference type="GO" id="GO:0009313">
    <property type="term" value="P:oligosaccharide catabolic process"/>
    <property type="evidence" value="ECO:0007669"/>
    <property type="project" value="TreeGrafter"/>
</dbReference>
<dbReference type="GO" id="GO:0030246">
    <property type="term" value="F:carbohydrate binding"/>
    <property type="evidence" value="ECO:0007669"/>
    <property type="project" value="InterPro"/>
</dbReference>
<accession>A0A9D1FNU1</accession>
<dbReference type="GO" id="GO:0046872">
    <property type="term" value="F:metal ion binding"/>
    <property type="evidence" value="ECO:0007669"/>
    <property type="project" value="UniProtKB-KW"/>
</dbReference>
<dbReference type="CDD" id="cd10789">
    <property type="entry name" value="GH38N_AMII_ER_cytosolic"/>
    <property type="match status" value="1"/>
</dbReference>
<dbReference type="SUPFAM" id="SSF74650">
    <property type="entry name" value="Galactose mutarotase-like"/>
    <property type="match status" value="1"/>
</dbReference>
<dbReference type="GO" id="GO:0004559">
    <property type="term" value="F:alpha-mannosidase activity"/>
    <property type="evidence" value="ECO:0007669"/>
    <property type="project" value="InterPro"/>
</dbReference>
<dbReference type="InterPro" id="IPR027291">
    <property type="entry name" value="Glyco_hydro_38_N_sf"/>
</dbReference>
<dbReference type="InterPro" id="IPR015341">
    <property type="entry name" value="Glyco_hydro_38_cen"/>
</dbReference>
<evidence type="ECO:0000313" key="7">
    <source>
        <dbReference type="Proteomes" id="UP000824002"/>
    </source>
</evidence>
<dbReference type="InterPro" id="IPR037094">
    <property type="entry name" value="Glyco_hydro_38_cen_sf"/>
</dbReference>
<dbReference type="SMART" id="SM00872">
    <property type="entry name" value="Alpha-mann_mid"/>
    <property type="match status" value="1"/>
</dbReference>
<dbReference type="PANTHER" id="PTHR46017:SF1">
    <property type="entry name" value="ALPHA-MANNOSIDASE 2C1"/>
    <property type="match status" value="1"/>
</dbReference>
<evidence type="ECO:0000313" key="6">
    <source>
        <dbReference type="EMBL" id="HIS77281.1"/>
    </source>
</evidence>
<dbReference type="InterPro" id="IPR011013">
    <property type="entry name" value="Gal_mutarotase_sf_dom"/>
</dbReference>
<dbReference type="AlphaFoldDB" id="A0A9D1FNU1"/>
<comment type="similarity">
    <text evidence="1">Belongs to the glycosyl hydrolase 38 family.</text>
</comment>
<dbReference type="InterPro" id="IPR028995">
    <property type="entry name" value="Glyco_hydro_57/38_cen_sf"/>
</dbReference>
<evidence type="ECO:0000256" key="3">
    <source>
        <dbReference type="ARBA" id="ARBA00022801"/>
    </source>
</evidence>
<keyword evidence="3" id="KW-0378">Hydrolase</keyword>
<feature type="domain" description="Glycoside hydrolase family 38 central" evidence="5">
    <location>
        <begin position="265"/>
        <end position="344"/>
    </location>
</feature>
<keyword evidence="2" id="KW-0479">Metal-binding</keyword>
<protein>
    <submittedName>
        <fullName evidence="6">Alpha-mannosidase</fullName>
    </submittedName>
</protein>
<evidence type="ECO:0000256" key="4">
    <source>
        <dbReference type="ARBA" id="ARBA00023295"/>
    </source>
</evidence>